<dbReference type="PROSITE" id="PS50012">
    <property type="entry name" value="RCC1_3"/>
    <property type="match status" value="4"/>
</dbReference>
<dbReference type="SUPFAM" id="SSF46934">
    <property type="entry name" value="UBA-like"/>
    <property type="match status" value="1"/>
</dbReference>
<dbReference type="CDD" id="cd00078">
    <property type="entry name" value="HECTc"/>
    <property type="match status" value="1"/>
</dbReference>
<gene>
    <name evidence="8" type="primary">g858</name>
    <name evidence="8" type="ORF">VP750_LOCUS750</name>
</gene>
<protein>
    <submittedName>
        <fullName evidence="8">G858 protein</fullName>
    </submittedName>
</protein>
<dbReference type="PROSITE" id="PS00626">
    <property type="entry name" value="RCC1_2"/>
    <property type="match status" value="3"/>
</dbReference>
<evidence type="ECO:0000256" key="5">
    <source>
        <dbReference type="SAM" id="MobiDB-lite"/>
    </source>
</evidence>
<dbReference type="Gene3D" id="3.90.1750.10">
    <property type="entry name" value="Hect, E3 ligase catalytic domains"/>
    <property type="match status" value="1"/>
</dbReference>
<dbReference type="PANTHER" id="PTHR45622">
    <property type="entry name" value="UBIQUITIN-PROTEIN LIGASE E3A-RELATED"/>
    <property type="match status" value="1"/>
</dbReference>
<dbReference type="Pfam" id="PF00415">
    <property type="entry name" value="RCC1"/>
    <property type="match status" value="1"/>
</dbReference>
<feature type="compositionally biased region" description="Low complexity" evidence="5">
    <location>
        <begin position="941"/>
        <end position="953"/>
    </location>
</feature>
<dbReference type="Pfam" id="PF25390">
    <property type="entry name" value="WD40_RLD"/>
    <property type="match status" value="1"/>
</dbReference>
<name>A0ABP1FGU9_9CHLO</name>
<dbReference type="Pfam" id="PF00632">
    <property type="entry name" value="HECT"/>
    <property type="match status" value="1"/>
</dbReference>
<dbReference type="SUPFAM" id="SSF56204">
    <property type="entry name" value="Hect, E3 ligase catalytic domain"/>
    <property type="match status" value="1"/>
</dbReference>
<dbReference type="Pfam" id="PF22562">
    <property type="entry name" value="UBA_7"/>
    <property type="match status" value="1"/>
</dbReference>
<feature type="region of interest" description="Disordered" evidence="5">
    <location>
        <begin position="822"/>
        <end position="961"/>
    </location>
</feature>
<dbReference type="InterPro" id="IPR000408">
    <property type="entry name" value="Reg_chr_condens"/>
</dbReference>
<dbReference type="SUPFAM" id="SSF50985">
    <property type="entry name" value="RCC1/BLIP-II"/>
    <property type="match status" value="2"/>
</dbReference>
<keyword evidence="1" id="KW-0677">Repeat</keyword>
<dbReference type="PANTHER" id="PTHR45622:SF60">
    <property type="entry name" value="UBIQUITIN-PROTEIN LIGASE E3A"/>
    <property type="match status" value="1"/>
</dbReference>
<dbReference type="InterPro" id="IPR051709">
    <property type="entry name" value="Ub-ligase/GTPase-reg"/>
</dbReference>
<feature type="compositionally biased region" description="Low complexity" evidence="5">
    <location>
        <begin position="906"/>
        <end position="923"/>
    </location>
</feature>
<evidence type="ECO:0000313" key="8">
    <source>
        <dbReference type="EMBL" id="CAL5219091.1"/>
    </source>
</evidence>
<evidence type="ECO:0000256" key="3">
    <source>
        <dbReference type="PROSITE-ProRule" id="PRU00104"/>
    </source>
</evidence>
<proteinExistence type="predicted"/>
<evidence type="ECO:0000259" key="7">
    <source>
        <dbReference type="PROSITE" id="PS50237"/>
    </source>
</evidence>
<feature type="repeat" description="RCC1" evidence="4">
    <location>
        <begin position="198"/>
        <end position="249"/>
    </location>
</feature>
<feature type="active site" description="Glycyl thioester intermediate" evidence="3">
    <location>
        <position position="1360"/>
    </location>
</feature>
<organism evidence="8 9">
    <name type="scientific">Coccomyxa viridis</name>
    <dbReference type="NCBI Taxonomy" id="1274662"/>
    <lineage>
        <taxon>Eukaryota</taxon>
        <taxon>Viridiplantae</taxon>
        <taxon>Chlorophyta</taxon>
        <taxon>core chlorophytes</taxon>
        <taxon>Trebouxiophyceae</taxon>
        <taxon>Trebouxiophyceae incertae sedis</taxon>
        <taxon>Coccomyxaceae</taxon>
        <taxon>Coccomyxa</taxon>
    </lineage>
</organism>
<dbReference type="InterPro" id="IPR000569">
    <property type="entry name" value="HECT_dom"/>
</dbReference>
<evidence type="ECO:0000256" key="4">
    <source>
        <dbReference type="PROSITE-ProRule" id="PRU00235"/>
    </source>
</evidence>
<reference evidence="8 9" key="1">
    <citation type="submission" date="2024-06" db="EMBL/GenBank/DDBJ databases">
        <authorList>
            <person name="Kraege A."/>
            <person name="Thomma B."/>
        </authorList>
    </citation>
    <scope>NUCLEOTIDE SEQUENCE [LARGE SCALE GENOMIC DNA]</scope>
</reference>
<dbReference type="Gene3D" id="1.10.8.10">
    <property type="entry name" value="DNA helicase RuvA subunit, C-terminal domain"/>
    <property type="match status" value="1"/>
</dbReference>
<feature type="repeat" description="RCC1" evidence="4">
    <location>
        <begin position="144"/>
        <end position="197"/>
    </location>
</feature>
<keyword evidence="9" id="KW-1185">Reference proteome</keyword>
<comment type="caution">
    <text evidence="8">The sequence shown here is derived from an EMBL/GenBank/DDBJ whole genome shotgun (WGS) entry which is preliminary data.</text>
</comment>
<dbReference type="EMBL" id="CAXHTA020000002">
    <property type="protein sequence ID" value="CAL5219091.1"/>
    <property type="molecule type" value="Genomic_DNA"/>
</dbReference>
<feature type="domain" description="UBA" evidence="6">
    <location>
        <begin position="288"/>
        <end position="329"/>
    </location>
</feature>
<evidence type="ECO:0000256" key="1">
    <source>
        <dbReference type="ARBA" id="ARBA00022737"/>
    </source>
</evidence>
<dbReference type="PRINTS" id="PR00633">
    <property type="entry name" value="RCCNDNSATION"/>
</dbReference>
<dbReference type="Gene3D" id="3.30.2160.10">
    <property type="entry name" value="Hect, E3 ligase catalytic domain"/>
    <property type="match status" value="1"/>
</dbReference>
<accession>A0ABP1FGU9</accession>
<dbReference type="PROSITE" id="PS50237">
    <property type="entry name" value="HECT"/>
    <property type="match status" value="1"/>
</dbReference>
<dbReference type="InterPro" id="IPR058923">
    <property type="entry name" value="RCC1-like_dom"/>
</dbReference>
<feature type="domain" description="HECT" evidence="7">
    <location>
        <begin position="1065"/>
        <end position="1392"/>
    </location>
</feature>
<evidence type="ECO:0000256" key="2">
    <source>
        <dbReference type="ARBA" id="ARBA00022786"/>
    </source>
</evidence>
<keyword evidence="2 3" id="KW-0833">Ubl conjugation pathway</keyword>
<dbReference type="SMART" id="SM00119">
    <property type="entry name" value="HECTc"/>
    <property type="match status" value="1"/>
</dbReference>
<feature type="repeat" description="RCC1" evidence="4">
    <location>
        <begin position="94"/>
        <end position="144"/>
    </location>
</feature>
<dbReference type="PROSITE" id="PS50030">
    <property type="entry name" value="UBA"/>
    <property type="match status" value="1"/>
</dbReference>
<dbReference type="Gene3D" id="2.130.10.30">
    <property type="entry name" value="Regulator of chromosome condensation 1/beta-lactamase-inhibitor protein II"/>
    <property type="match status" value="2"/>
</dbReference>
<evidence type="ECO:0000259" key="6">
    <source>
        <dbReference type="PROSITE" id="PS50030"/>
    </source>
</evidence>
<feature type="repeat" description="RCC1" evidence="4">
    <location>
        <begin position="384"/>
        <end position="435"/>
    </location>
</feature>
<dbReference type="Gene3D" id="3.30.2410.10">
    <property type="entry name" value="Hect, E3 ligase catalytic domain"/>
    <property type="match status" value="1"/>
</dbReference>
<sequence length="1392" mass="151829">METDEQGVAAGLRRLRINKQLSAVKEDEYAVSPSSPLVSTALDDNGWVCGRNHAGQLGVGGTADVQQPQVLQVVRHWAALSLGDSHAAGVSTDAECYTWGCNDLGQLGYMGESKQLPTKMDILRGWDVKAIACGAEHTVAITPEDVISWGGNSYGQCGQGERAEVMSVKPRSIKPLQGISIAQVVCGRYHTLCVTATSQVYSWGCNASGQLGLGDFVDRRAPAHVEGLWALPVASLAAGDSHSAALTMNGFLFSWGANDKGQLGLPKNAEAAAQVQRTNSERQRARRIVNQRFLTAMLEMGIPLEKAELALSETGSVGIEVATEWLFSVPDHILHKHLASDPNTPVAEVSTPEDHRVCGPRRIPLQNVRAIAAGGAHTAAVTEHSVYSWGSNSAGQLGSRTFRDKASPTEVKDLAAKGVVQVACGSEHSLFLCRDGTVYGCGSTEHGQLPYLRYSQDGSADSLQEASMSAAELENVPARNEITIPTQLRLPSRGGQQPVVSAIAAGGNSSAFLTSTPDEFTEQAGPQLFDRLQSCMHAASSSSPDVHTEDGVEHSNAARTLRPLLTAIEMVFGSAAALSATFGYRDRVGINVRLLDDVQTKLLALYGPLQGPGDPLTQHPSTIFQESVTATLYNATMRLLDDLHNNCRMLGVPERAQVVLAAVQSPLLGDTKHASVLVPRLCSCILMAPQHCRHTLVSWWSDYPEELLTQRVLQPLQSYLTTELVVTKKLTVSVMNTIKVLAKIEEANQIGRKLPPEAFYNELISEKLDVEDHYVAWRQTHDSPNHGQAVDGPFSFCSFPFLLNPRAKSKLLHAEARNTMTQTIHQARREEAHGAGRQIRLASSDERVLPDGKAHLRLQQREDKDSSSSPMLRHDRDRRDRRRRDRNGLRGIWQGIWRNTPEQEHASSSNGSPAAGASSARPAALRHPFGEAGSAQQHRTSASSEALSSQLQSPFANADSPLTDYQVDERMAAAREVTALRSSGTPGTSGHNSPTAAMILANASSSRESLAEMMATHSRLFRQGSMNLPRPEDSGVPATHPDMCILRIRRQHLLEDALNEIARQRSRDLLKPLRVHFIGEDGIDAGGVKKEFFQLLMTELLSPDYGMLVFQPDSRTYWFNASSLEAEDEFMLIGLVLGLAVYNAVLLDFPLPIALYRKLLGQPTALRDLKEMDPPLGKSLQQLLDMQDPEEIDSLGLTFMAGLPGIGEPVSMALCEDGDDVAVTVNNLREYVQAYADCILRTSVEKQFEAFAAGFMRLCGGPAIHLFSATELERLVCGNPILDFAALQGNARYDGGYHAEHKAVKWLWEIVNELDDEERRRFLKFFTGSDRAPIGGLGNLRCVLQRDGPDSQKLPTSHTCFNTLLLPSYRSKEVMANRLKLAIMNSEGFGLE</sequence>
<evidence type="ECO:0000313" key="9">
    <source>
        <dbReference type="Proteomes" id="UP001497392"/>
    </source>
</evidence>
<dbReference type="InterPro" id="IPR015940">
    <property type="entry name" value="UBA"/>
</dbReference>
<feature type="compositionally biased region" description="Basic and acidic residues" evidence="5">
    <location>
        <begin position="843"/>
        <end position="878"/>
    </location>
</feature>
<dbReference type="InterPro" id="IPR009091">
    <property type="entry name" value="RCC1/BLIP-II"/>
</dbReference>
<dbReference type="InterPro" id="IPR009060">
    <property type="entry name" value="UBA-like_sf"/>
</dbReference>
<dbReference type="Proteomes" id="UP001497392">
    <property type="component" value="Unassembled WGS sequence"/>
</dbReference>
<dbReference type="InterPro" id="IPR035983">
    <property type="entry name" value="Hect_E3_ubiquitin_ligase"/>
</dbReference>